<dbReference type="Proteomes" id="UP001236014">
    <property type="component" value="Chromosome"/>
</dbReference>
<keyword evidence="2" id="KW-1185">Reference proteome</keyword>
<proteinExistence type="predicted"/>
<dbReference type="KEGG" id="acab:QRX50_43815"/>
<reference evidence="1 2" key="1">
    <citation type="submission" date="2023-06" db="EMBL/GenBank/DDBJ databases">
        <authorList>
            <person name="Oyuntsetseg B."/>
            <person name="Kim S.B."/>
        </authorList>
    </citation>
    <scope>NUCLEOTIDE SEQUENCE [LARGE SCALE GENOMIC DNA]</scope>
    <source>
        <strain evidence="1 2">2-15</strain>
    </source>
</reference>
<sequence>MITAFARPGTDTSALARQLQAQIPAAHNVQAVPPDFFRQIFPSGTRGPSCP</sequence>
<dbReference type="AlphaFoldDB" id="A0A9Y2MWQ9"/>
<dbReference type="RefSeq" id="WP_285968957.1">
    <property type="nucleotide sequence ID" value="NZ_CP127294.1"/>
</dbReference>
<gene>
    <name evidence="1" type="ORF">QRX50_43815</name>
</gene>
<evidence type="ECO:0000313" key="2">
    <source>
        <dbReference type="Proteomes" id="UP001236014"/>
    </source>
</evidence>
<accession>A0A9Y2MWQ9</accession>
<dbReference type="EMBL" id="CP127294">
    <property type="protein sequence ID" value="WIX78234.1"/>
    <property type="molecule type" value="Genomic_DNA"/>
</dbReference>
<evidence type="ECO:0000313" key="1">
    <source>
        <dbReference type="EMBL" id="WIX78234.1"/>
    </source>
</evidence>
<name>A0A9Y2MWQ9_9PSEU</name>
<protein>
    <submittedName>
        <fullName evidence="1">Uncharacterized protein</fullName>
    </submittedName>
</protein>
<organism evidence="1 2">
    <name type="scientific">Amycolatopsis carbonis</name>
    <dbReference type="NCBI Taxonomy" id="715471"/>
    <lineage>
        <taxon>Bacteria</taxon>
        <taxon>Bacillati</taxon>
        <taxon>Actinomycetota</taxon>
        <taxon>Actinomycetes</taxon>
        <taxon>Pseudonocardiales</taxon>
        <taxon>Pseudonocardiaceae</taxon>
        <taxon>Amycolatopsis</taxon>
    </lineage>
</organism>